<dbReference type="RefSeq" id="WP_269964563.1">
    <property type="nucleotide sequence ID" value="NZ_JAKMUS010000001.1"/>
</dbReference>
<proteinExistence type="predicted"/>
<evidence type="ECO:0000313" key="2">
    <source>
        <dbReference type="Proteomes" id="UP001146468"/>
    </source>
</evidence>
<sequence>MSFTATVLRVLVASPSDVPEARDAVESAIHSWNSRNAATRSIVLLPWRWESASVPLLGDHPQSIINEQGVDGADIVVALFGSRLGSPTREAVSGTVEEIERAVNSGKPVHLYFSTAPLPHDVDTSQLDGLRQFRQEISERGLLGEFDDARQLENQIWAAIEHDLARMDNPTAASKDTPVGVRFRVASNSERLQTGIDKSGKAKYETKRWYEVTNTGDLAAESVTFEGQAASGFMRLLVDNQPITLEPEVSWKVPVLYSMGTAGTKLTVHWVENGENQSKTFDVQ</sequence>
<dbReference type="Proteomes" id="UP001146468">
    <property type="component" value="Unassembled WGS sequence"/>
</dbReference>
<gene>
    <name evidence="1" type="ORF">L8U60_01240</name>
</gene>
<reference evidence="1" key="1">
    <citation type="submission" date="2022-02" db="EMBL/GenBank/DDBJ databases">
        <title>Corynebacterium sp. from urogenital microbiome.</title>
        <authorList>
            <person name="Cappelli E.A."/>
            <person name="Ribeiro T.G."/>
            <person name="Peixe L."/>
        </authorList>
    </citation>
    <scope>NUCLEOTIDE SEQUENCE</scope>
    <source>
        <strain evidence="1">C8Ua_172</strain>
    </source>
</reference>
<organism evidence="1 2">
    <name type="scientific">Corynebacterium meitnerae</name>
    <dbReference type="NCBI Taxonomy" id="2913498"/>
    <lineage>
        <taxon>Bacteria</taxon>
        <taxon>Bacillati</taxon>
        <taxon>Actinomycetota</taxon>
        <taxon>Actinomycetes</taxon>
        <taxon>Mycobacteriales</taxon>
        <taxon>Corynebacteriaceae</taxon>
        <taxon>Corynebacterium</taxon>
    </lineage>
</organism>
<protein>
    <submittedName>
        <fullName evidence="1">DUF4062 domain-containing protein</fullName>
    </submittedName>
</protein>
<comment type="caution">
    <text evidence="1">The sequence shown here is derived from an EMBL/GenBank/DDBJ whole genome shotgun (WGS) entry which is preliminary data.</text>
</comment>
<dbReference type="EMBL" id="JAKMUS010000001">
    <property type="protein sequence ID" value="MCZ9293111.1"/>
    <property type="molecule type" value="Genomic_DNA"/>
</dbReference>
<keyword evidence="2" id="KW-1185">Reference proteome</keyword>
<accession>A0A9X3LRW2</accession>
<evidence type="ECO:0000313" key="1">
    <source>
        <dbReference type="EMBL" id="MCZ9293111.1"/>
    </source>
</evidence>
<dbReference type="AlphaFoldDB" id="A0A9X3LRW2"/>
<name>A0A9X3LRW2_9CORY</name>